<organism evidence="12 13">
    <name type="scientific">Eeniella nana</name>
    <name type="common">Yeast</name>
    <name type="synonym">Brettanomyces nanus</name>
    <dbReference type="NCBI Taxonomy" id="13502"/>
    <lineage>
        <taxon>Eukaryota</taxon>
        <taxon>Fungi</taxon>
        <taxon>Dikarya</taxon>
        <taxon>Ascomycota</taxon>
        <taxon>Saccharomycotina</taxon>
        <taxon>Pichiomycetes</taxon>
        <taxon>Pichiales</taxon>
        <taxon>Pichiaceae</taxon>
        <taxon>Brettanomyces</taxon>
    </lineage>
</organism>
<accession>A0A875SC99</accession>
<name>A0A875SC99_EENNA</name>
<sequence>MFIARRFFSVSRLLSSKVAVIGAGPSGFYTSLNLLRDKDPDLQVDMFEKNPCPFGLVRYGVAPDHPEVKNCQDRFQDTREDARFQYFGNVSIGSDLKLKELYDNYDAVVYAYGSSLENKLGIPGEEDHPAIINSRAFVGWYNGDPEYKDLDPPLDKVKSVVIIGNGNVAIDLARVLLAPINDHWKGTDITDHALAMLNLSTVNKVTIVARRGFLESKFTNKEFKELLELYKEGVHFGGWPEQKFATLNDMTLGRVDKRRLSLVNKYIGIASQQNEDSGSKEWFLDYLKSPIGFKVDPENSELLREIIFRESSITIEKIEGQDHKYKYKSKIEPTNEFSSIECQLVIPSIGYKCKPLAEFKELGIPFDDKRGVIPNVDGQVQGKEDSYCVGWIANGSRGNINSAVMTSALLADIIQEGLKSSNKEGRSVIESLLTERKVQVVNWEDWMKIEQYERTLGEQKGKIMDKVTDYNRMLEICKENLS</sequence>
<evidence type="ECO:0000256" key="10">
    <source>
        <dbReference type="PIRSR" id="PIRSR000362-2"/>
    </source>
</evidence>
<dbReference type="PANTHER" id="PTHR48467">
    <property type="entry name" value="GLUTAMATE SYNTHASE 1 [NADH], CHLOROPLASTIC-LIKE"/>
    <property type="match status" value="1"/>
</dbReference>
<dbReference type="GO" id="GO:0005739">
    <property type="term" value="C:mitochondrion"/>
    <property type="evidence" value="ECO:0007669"/>
    <property type="project" value="UniProtKB-SubCell"/>
</dbReference>
<feature type="binding site" evidence="9">
    <location>
        <begin position="398"/>
        <end position="400"/>
    </location>
    <ligand>
        <name>FAD</name>
        <dbReference type="ChEBI" id="CHEBI:57692"/>
    </ligand>
</feature>
<dbReference type="InterPro" id="IPR036188">
    <property type="entry name" value="FAD/NAD-bd_sf"/>
</dbReference>
<dbReference type="EC" id="1.18.1.6" evidence="8"/>
<evidence type="ECO:0000256" key="5">
    <source>
        <dbReference type="ARBA" id="ARBA00022857"/>
    </source>
</evidence>
<gene>
    <name evidence="12" type="ORF">FOA43_004710</name>
</gene>
<evidence type="ECO:0000256" key="9">
    <source>
        <dbReference type="PIRSR" id="PIRSR000362-1"/>
    </source>
</evidence>
<comment type="similarity">
    <text evidence="2 8">Belongs to the ferredoxin--NADP reductase type 1 family.</text>
</comment>
<dbReference type="Pfam" id="PF07992">
    <property type="entry name" value="Pyr_redox_2"/>
    <property type="match status" value="1"/>
</dbReference>
<dbReference type="Gene3D" id="3.50.50.60">
    <property type="entry name" value="FAD/NAD(P)-binding domain"/>
    <property type="match status" value="1"/>
</dbReference>
<comment type="cofactor">
    <cofactor evidence="1 8 9">
        <name>FAD</name>
        <dbReference type="ChEBI" id="CHEBI:57692"/>
    </cofactor>
</comment>
<proteinExistence type="inferred from homology"/>
<dbReference type="Proteomes" id="UP000662931">
    <property type="component" value="Chromosome 4"/>
</dbReference>
<evidence type="ECO:0000256" key="7">
    <source>
        <dbReference type="ARBA" id="ARBA00048933"/>
    </source>
</evidence>
<dbReference type="KEGG" id="bnn:FOA43_004710"/>
<feature type="binding site" evidence="9">
    <location>
        <position position="26"/>
    </location>
    <ligand>
        <name>FAD</name>
        <dbReference type="ChEBI" id="CHEBI:57692"/>
    </ligand>
</feature>
<feature type="binding site" evidence="9">
    <location>
        <position position="56"/>
    </location>
    <ligand>
        <name>FAD</name>
        <dbReference type="ChEBI" id="CHEBI:57692"/>
    </ligand>
</feature>
<evidence type="ECO:0000256" key="2">
    <source>
        <dbReference type="ARBA" id="ARBA00008312"/>
    </source>
</evidence>
<reference evidence="12" key="1">
    <citation type="submission" date="2020-10" db="EMBL/GenBank/DDBJ databases">
        <authorList>
            <person name="Roach M.J.R."/>
        </authorList>
    </citation>
    <scope>NUCLEOTIDE SEQUENCE</scope>
    <source>
        <strain evidence="12">CBS 1945</strain>
    </source>
</reference>
<dbReference type="GeneID" id="62198110"/>
<evidence type="ECO:0000256" key="4">
    <source>
        <dbReference type="ARBA" id="ARBA00022827"/>
    </source>
</evidence>
<feature type="domain" description="FAD/NAD(P)-binding" evidence="11">
    <location>
        <begin position="17"/>
        <end position="228"/>
    </location>
</feature>
<keyword evidence="3 8" id="KW-0285">Flavoprotein</keyword>
<keyword evidence="13" id="KW-1185">Reference proteome</keyword>
<evidence type="ECO:0000256" key="1">
    <source>
        <dbReference type="ARBA" id="ARBA00001974"/>
    </source>
</evidence>
<comment type="subcellular location">
    <subcellularLocation>
        <location evidence="8">Mitochondrion</location>
    </subcellularLocation>
</comment>
<evidence type="ECO:0000259" key="11">
    <source>
        <dbReference type="Pfam" id="PF07992"/>
    </source>
</evidence>
<dbReference type="EMBL" id="CP064815">
    <property type="protein sequence ID" value="QPG77302.1"/>
    <property type="molecule type" value="Genomic_DNA"/>
</dbReference>
<dbReference type="InterPro" id="IPR021163">
    <property type="entry name" value="Ferredox_Rdtase_adrenod"/>
</dbReference>
<feature type="binding site" evidence="10">
    <location>
        <begin position="210"/>
        <end position="211"/>
    </location>
    <ligand>
        <name>NADP(+)</name>
        <dbReference type="ChEBI" id="CHEBI:58349"/>
    </ligand>
</feature>
<keyword evidence="6 8" id="KW-0560">Oxidoreductase</keyword>
<dbReference type="RefSeq" id="XP_038780867.1">
    <property type="nucleotide sequence ID" value="XM_038924939.1"/>
</dbReference>
<keyword evidence="4 8" id="KW-0274">FAD</keyword>
<dbReference type="GO" id="GO:0016491">
    <property type="term" value="F:oxidoreductase activity"/>
    <property type="evidence" value="ECO:0007669"/>
    <property type="project" value="UniProtKB-KW"/>
</dbReference>
<feature type="binding site" evidence="9">
    <location>
        <position position="391"/>
    </location>
    <ligand>
        <name>FAD</name>
        <dbReference type="ChEBI" id="CHEBI:57692"/>
    </ligand>
</feature>
<feature type="binding site" evidence="10">
    <location>
        <begin position="165"/>
        <end position="168"/>
    </location>
    <ligand>
        <name>NADP(+)</name>
        <dbReference type="ChEBI" id="CHEBI:58349"/>
    </ligand>
</feature>
<feature type="binding site" evidence="10">
    <location>
        <position position="222"/>
    </location>
    <ligand>
        <name>NADP(+)</name>
        <dbReference type="ChEBI" id="CHEBI:58349"/>
    </ligand>
</feature>
<keyword evidence="8" id="KW-0496">Mitochondrion</keyword>
<dbReference type="SUPFAM" id="SSF51971">
    <property type="entry name" value="Nucleotide-binding domain"/>
    <property type="match status" value="1"/>
</dbReference>
<dbReference type="PRINTS" id="PR00419">
    <property type="entry name" value="ADXRDTASE"/>
</dbReference>
<feature type="binding site" evidence="9">
    <location>
        <position position="92"/>
    </location>
    <ligand>
        <name>FAD</name>
        <dbReference type="ChEBI" id="CHEBI:57692"/>
    </ligand>
</feature>
<evidence type="ECO:0000256" key="8">
    <source>
        <dbReference type="PIRNR" id="PIRNR000362"/>
    </source>
</evidence>
<dbReference type="InterPro" id="IPR023753">
    <property type="entry name" value="FAD/NAD-binding_dom"/>
</dbReference>
<dbReference type="PIRSF" id="PIRSF000362">
    <property type="entry name" value="FNR"/>
    <property type="match status" value="1"/>
</dbReference>
<comment type="catalytic activity">
    <reaction evidence="7 8">
        <text>2 reduced [adrenodoxin] + NADP(+) + H(+) = 2 oxidized [adrenodoxin] + NADPH</text>
        <dbReference type="Rhea" id="RHEA:42312"/>
        <dbReference type="Rhea" id="RHEA-COMP:9998"/>
        <dbReference type="Rhea" id="RHEA-COMP:9999"/>
        <dbReference type="ChEBI" id="CHEBI:15378"/>
        <dbReference type="ChEBI" id="CHEBI:33737"/>
        <dbReference type="ChEBI" id="CHEBI:33738"/>
        <dbReference type="ChEBI" id="CHEBI:57783"/>
        <dbReference type="ChEBI" id="CHEBI:58349"/>
        <dbReference type="EC" id="1.18.1.6"/>
    </reaction>
</comment>
<evidence type="ECO:0000256" key="3">
    <source>
        <dbReference type="ARBA" id="ARBA00022630"/>
    </source>
</evidence>
<dbReference type="OrthoDB" id="333024at2759"/>
<dbReference type="InterPro" id="IPR055275">
    <property type="entry name" value="Ferredox_Rdtase"/>
</dbReference>
<protein>
    <recommendedName>
        <fullName evidence="8">NADPH:adrenodoxin oxidoreductase, mitochondrial</fullName>
        <ecNumber evidence="8">1.18.1.6</ecNumber>
    </recommendedName>
</protein>
<dbReference type="PANTHER" id="PTHR48467:SF1">
    <property type="entry name" value="GLUTAMATE SYNTHASE 1 [NADH], CHLOROPLASTIC-LIKE"/>
    <property type="match status" value="1"/>
</dbReference>
<dbReference type="AlphaFoldDB" id="A0A875SC99"/>
<dbReference type="Gene3D" id="3.40.50.720">
    <property type="entry name" value="NAD(P)-binding Rossmann-like Domain"/>
    <property type="match status" value="1"/>
</dbReference>
<evidence type="ECO:0000313" key="13">
    <source>
        <dbReference type="Proteomes" id="UP000662931"/>
    </source>
</evidence>
<feature type="binding site" evidence="10">
    <location>
        <position position="398"/>
    </location>
    <ligand>
        <name>NADP(+)</name>
        <dbReference type="ChEBI" id="CHEBI:58349"/>
    </ligand>
</feature>
<feature type="binding site" evidence="9">
    <location>
        <position position="48"/>
    </location>
    <ligand>
        <name>FAD</name>
        <dbReference type="ChEBI" id="CHEBI:57692"/>
    </ligand>
</feature>
<keyword evidence="5 8" id="KW-0521">NADP</keyword>
<evidence type="ECO:0000313" key="12">
    <source>
        <dbReference type="EMBL" id="QPG77302.1"/>
    </source>
</evidence>
<evidence type="ECO:0000256" key="6">
    <source>
        <dbReference type="ARBA" id="ARBA00023002"/>
    </source>
</evidence>